<evidence type="ECO:0000313" key="4">
    <source>
        <dbReference type="Proteomes" id="UP001190700"/>
    </source>
</evidence>
<dbReference type="SUPFAM" id="SSF51206">
    <property type="entry name" value="cAMP-binding domain-like"/>
    <property type="match status" value="1"/>
</dbReference>
<dbReference type="InterPro" id="IPR014710">
    <property type="entry name" value="RmlC-like_jellyroll"/>
</dbReference>
<feature type="compositionally biased region" description="Acidic residues" evidence="1">
    <location>
        <begin position="167"/>
        <end position="176"/>
    </location>
</feature>
<dbReference type="InterPro" id="IPR018490">
    <property type="entry name" value="cNMP-bd_dom_sf"/>
</dbReference>
<dbReference type="Gene3D" id="2.60.120.10">
    <property type="entry name" value="Jelly Rolls"/>
    <property type="match status" value="1"/>
</dbReference>
<feature type="region of interest" description="Disordered" evidence="1">
    <location>
        <begin position="160"/>
        <end position="205"/>
    </location>
</feature>
<feature type="compositionally biased region" description="Acidic residues" evidence="1">
    <location>
        <begin position="188"/>
        <end position="198"/>
    </location>
</feature>
<name>A0AAE0C3U6_9CHLO</name>
<dbReference type="Proteomes" id="UP001190700">
    <property type="component" value="Unassembled WGS sequence"/>
</dbReference>
<sequence length="417" mass="46586">MPCPVHASPGYEGQRPLSCSHLGPGQLLLFSRTLAKVTFNRDSVLQIDSLDGVYFIVEGVMKLVSPFQEVLSGKIKKVPTLRMLKERSRLVATLETGSFFGESSVFPEQSNGWMVYAENTVECLYVMKGIFMSETSKPVIEAIREEAKFKMMYYMGTKANPRHGDASSDDEDEWEDPLARSRAARVEEAEEKEEEQEAEAMCTKKGLGVSSELEGKVGPLHLKLLSMINQYEDDEPYAGSKRDEEEAEASSLSQSAYLQDFLADAYKMRTHSSGRPVADPLQNRFAQSLPGASHPWSRASGPLNVVSVTRQLSRSQLIPSSDNSNPQVVEQYSARMPPSSEDNDKHTGTSRTQCQGKNRTILAEGNSKRKNRIIELRGRLRRMKTAWSSPQGLMNFHSSWKYVPEDEGGGKPIPLRH</sequence>
<evidence type="ECO:0000313" key="3">
    <source>
        <dbReference type="EMBL" id="KAK3246837.1"/>
    </source>
</evidence>
<organism evidence="3 4">
    <name type="scientific">Cymbomonas tetramitiformis</name>
    <dbReference type="NCBI Taxonomy" id="36881"/>
    <lineage>
        <taxon>Eukaryota</taxon>
        <taxon>Viridiplantae</taxon>
        <taxon>Chlorophyta</taxon>
        <taxon>Pyramimonadophyceae</taxon>
        <taxon>Pyramimonadales</taxon>
        <taxon>Pyramimonadaceae</taxon>
        <taxon>Cymbomonas</taxon>
    </lineage>
</organism>
<comment type="caution">
    <text evidence="3">The sequence shown here is derived from an EMBL/GenBank/DDBJ whole genome shotgun (WGS) entry which is preliminary data.</text>
</comment>
<accession>A0AAE0C3U6</accession>
<feature type="compositionally biased region" description="Polar residues" evidence="1">
    <location>
        <begin position="349"/>
        <end position="358"/>
    </location>
</feature>
<evidence type="ECO:0000256" key="1">
    <source>
        <dbReference type="SAM" id="MobiDB-lite"/>
    </source>
</evidence>
<dbReference type="InterPro" id="IPR000595">
    <property type="entry name" value="cNMP-bd_dom"/>
</dbReference>
<evidence type="ECO:0000259" key="2">
    <source>
        <dbReference type="PROSITE" id="PS50042"/>
    </source>
</evidence>
<dbReference type="PROSITE" id="PS50042">
    <property type="entry name" value="CNMP_BINDING_3"/>
    <property type="match status" value="1"/>
</dbReference>
<dbReference type="EMBL" id="LGRX02029429">
    <property type="protein sequence ID" value="KAK3246837.1"/>
    <property type="molecule type" value="Genomic_DNA"/>
</dbReference>
<keyword evidence="4" id="KW-1185">Reference proteome</keyword>
<proteinExistence type="predicted"/>
<gene>
    <name evidence="3" type="ORF">CYMTET_43640</name>
</gene>
<reference evidence="3 4" key="1">
    <citation type="journal article" date="2015" name="Genome Biol. Evol.">
        <title>Comparative Genomics of a Bacterivorous Green Alga Reveals Evolutionary Causalities and Consequences of Phago-Mixotrophic Mode of Nutrition.</title>
        <authorList>
            <person name="Burns J.A."/>
            <person name="Paasch A."/>
            <person name="Narechania A."/>
            <person name="Kim E."/>
        </authorList>
    </citation>
    <scope>NUCLEOTIDE SEQUENCE [LARGE SCALE GENOMIC DNA]</scope>
    <source>
        <strain evidence="3 4">PLY_AMNH</strain>
    </source>
</reference>
<protein>
    <recommendedName>
        <fullName evidence="2">Cyclic nucleotide-binding domain-containing protein</fullName>
    </recommendedName>
</protein>
<feature type="domain" description="Cyclic nucleotide-binding" evidence="2">
    <location>
        <begin position="44"/>
        <end position="131"/>
    </location>
</feature>
<dbReference type="CDD" id="cd00038">
    <property type="entry name" value="CAP_ED"/>
    <property type="match status" value="1"/>
</dbReference>
<feature type="region of interest" description="Disordered" evidence="1">
    <location>
        <begin position="335"/>
        <end position="359"/>
    </location>
</feature>
<dbReference type="AlphaFoldDB" id="A0AAE0C3U6"/>